<dbReference type="GeneID" id="18933330"/>
<dbReference type="PANTHER" id="PTHR33096:SF1">
    <property type="entry name" value="CXC1-LIKE CYSTEINE CLUSTER ASSOCIATED WITH KDZ TRANSPOSASES DOMAIN-CONTAINING PROTEIN"/>
    <property type="match status" value="1"/>
</dbReference>
<organism evidence="4">
    <name type="scientific">Melampsora larici-populina (strain 98AG31 / pathotype 3-4-7)</name>
    <name type="common">Poplar leaf rust fungus</name>
    <dbReference type="NCBI Taxonomy" id="747676"/>
    <lineage>
        <taxon>Eukaryota</taxon>
        <taxon>Fungi</taxon>
        <taxon>Dikarya</taxon>
        <taxon>Basidiomycota</taxon>
        <taxon>Pucciniomycotina</taxon>
        <taxon>Pucciniomycetes</taxon>
        <taxon>Pucciniales</taxon>
        <taxon>Melampsoraceae</taxon>
        <taxon>Melampsora</taxon>
    </lineage>
</organism>
<dbReference type="AlphaFoldDB" id="F4SDY2"/>
<feature type="domain" description="CxC1-like cysteine cluster associated with KDZ transposases" evidence="2">
    <location>
        <begin position="148"/>
        <end position="253"/>
    </location>
</feature>
<accession>F4SDY2</accession>
<evidence type="ECO:0000313" key="4">
    <source>
        <dbReference type="Proteomes" id="UP000001072"/>
    </source>
</evidence>
<feature type="region of interest" description="Disordered" evidence="1">
    <location>
        <begin position="1"/>
        <end position="69"/>
    </location>
</feature>
<dbReference type="RefSeq" id="XP_007419584.1">
    <property type="nucleotide sequence ID" value="XM_007419522.1"/>
</dbReference>
<reference evidence="4" key="1">
    <citation type="journal article" date="2011" name="Proc. Natl. Acad. Sci. U.S.A.">
        <title>Obligate biotrophy features unraveled by the genomic analysis of rust fungi.</title>
        <authorList>
            <person name="Duplessis S."/>
            <person name="Cuomo C.A."/>
            <person name="Lin Y.-C."/>
            <person name="Aerts A."/>
            <person name="Tisserant E."/>
            <person name="Veneault-Fourrey C."/>
            <person name="Joly D.L."/>
            <person name="Hacquard S."/>
            <person name="Amselem J."/>
            <person name="Cantarel B.L."/>
            <person name="Chiu R."/>
            <person name="Coutinho P.M."/>
            <person name="Feau N."/>
            <person name="Field M."/>
            <person name="Frey P."/>
            <person name="Gelhaye E."/>
            <person name="Goldberg J."/>
            <person name="Grabherr M.G."/>
            <person name="Kodira C.D."/>
            <person name="Kohler A."/>
            <person name="Kuees U."/>
            <person name="Lindquist E.A."/>
            <person name="Lucas S.M."/>
            <person name="Mago R."/>
            <person name="Mauceli E."/>
            <person name="Morin E."/>
            <person name="Murat C."/>
            <person name="Pangilinan J.L."/>
            <person name="Park R."/>
            <person name="Pearson M."/>
            <person name="Quesneville H."/>
            <person name="Rouhier N."/>
            <person name="Sakthikumar S."/>
            <person name="Salamov A.A."/>
            <person name="Schmutz J."/>
            <person name="Selles B."/>
            <person name="Shapiro H."/>
            <person name="Tanguay P."/>
            <person name="Tuskan G.A."/>
            <person name="Henrissat B."/>
            <person name="Van de Peer Y."/>
            <person name="Rouze P."/>
            <person name="Ellis J.G."/>
            <person name="Dodds P.N."/>
            <person name="Schein J.E."/>
            <person name="Zhong S."/>
            <person name="Hamelin R.C."/>
            <person name="Grigoriev I.V."/>
            <person name="Szabo L.J."/>
            <person name="Martin F."/>
        </authorList>
    </citation>
    <scope>NUCLEOTIDE SEQUENCE [LARGE SCALE GENOMIC DNA]</scope>
    <source>
        <strain evidence="4">98AG31 / pathotype 3-4-7</strain>
    </source>
</reference>
<dbReference type="KEGG" id="mlr:MELLADRAFT_79852"/>
<evidence type="ECO:0000313" key="3">
    <source>
        <dbReference type="EMBL" id="EGF97144.1"/>
    </source>
</evidence>
<dbReference type="Pfam" id="PF18802">
    <property type="entry name" value="CxC1"/>
    <property type="match status" value="1"/>
</dbReference>
<dbReference type="InParanoid" id="F4SDY2"/>
<dbReference type="VEuPathDB" id="FungiDB:MELLADRAFT_79852"/>
<protein>
    <recommendedName>
        <fullName evidence="2">CxC1-like cysteine cluster associated with KDZ transposases domain-containing protein</fullName>
    </recommendedName>
</protein>
<dbReference type="PANTHER" id="PTHR33096">
    <property type="entry name" value="CXC2 DOMAIN-CONTAINING PROTEIN"/>
    <property type="match status" value="1"/>
</dbReference>
<gene>
    <name evidence="3" type="ORF">MELLADRAFT_79852</name>
</gene>
<dbReference type="InterPro" id="IPR041320">
    <property type="entry name" value="CxC1"/>
</dbReference>
<feature type="compositionally biased region" description="Basic and acidic residues" evidence="1">
    <location>
        <begin position="1"/>
        <end position="19"/>
    </location>
</feature>
<dbReference type="EMBL" id="GL883310">
    <property type="protein sequence ID" value="EGF97144.1"/>
    <property type="molecule type" value="Genomic_DNA"/>
</dbReference>
<dbReference type="HOGENOM" id="CLU_011407_2_0_1"/>
<sequence length="777" mass="89517">MAKKTDRSNNHDVHLFAKQERKRRKTVQRITDTPDQVKDVGVRLGIIPPPPSGSAPQQPPVGGDDEDAIDDDNDDAWIDVTDVPEYVQNLSRPHSPAPPTIDDDCNNFYIKHKGWSRICERDRREKKWKTLRLRLITTYLERQHQTINWTSAPSYIEDYPVICSCSRSQICTREVDLIDIGRRTSKQLLVFCQCIPDPIRLMHYGYFAGSPDSPSTAFSVAFVELYQEIWKLTASSLSGFLGGLMGFGNLRSKKYLCPRNRPHTLLIKLEASKLFYPISVLEDILKSFPDKRVAVLYDIGCHLEAHIQKELTAGSGKWLSKKYHNAARVFTLAKFELDSLFKSVNPATGRKYSISFLERQWVSEREAQASKSHHMDQLRLTLGNLLCSRDRLKEVWKTTVSPEHAEAHMRTAHNLNQQILEASQKVGSAGNTHFANKTHQEVMLKLWSSKHELRKKFIELKEQKRPMEVSRSNGRTSNLGVNRTSIVVTSVQRHALALKKFLDCYLIQLEDYRKVFPTNIVPDPATMNLDRLLKLEADSPFWNDGFITHAHEPWAVDPKTQHGMRQLAYFQRSKEELRRIGWEIRRSMRWATRRHQSLLRLFKELRDFNSELTSAQAKSLLVSLPSRVAVTSIIHTELLKVFHLQELWHDPLMDILFRTDFQQGDQDLLYLWKQQVLWISLMREKGELSLIPGDFACMPQEPPNNLPDLFEVEVQDEQRNTFQFPDGDSDAGLATEDEEDEDNRMLGALNEEDMTAGLNVLSLNDIPEEQPEEILMA</sequence>
<evidence type="ECO:0000259" key="2">
    <source>
        <dbReference type="Pfam" id="PF18802"/>
    </source>
</evidence>
<feature type="compositionally biased region" description="Pro residues" evidence="1">
    <location>
        <begin position="47"/>
        <end position="59"/>
    </location>
</feature>
<dbReference type="OrthoDB" id="10348582at2759"/>
<proteinExistence type="predicted"/>
<feature type="region of interest" description="Disordered" evidence="1">
    <location>
        <begin position="721"/>
        <end position="744"/>
    </location>
</feature>
<keyword evidence="4" id="KW-1185">Reference proteome</keyword>
<name>F4SDY2_MELLP</name>
<dbReference type="Proteomes" id="UP000001072">
    <property type="component" value="Unassembled WGS sequence"/>
</dbReference>
<evidence type="ECO:0000256" key="1">
    <source>
        <dbReference type="SAM" id="MobiDB-lite"/>
    </source>
</evidence>
<dbReference type="eggNOG" id="ENOG502S2AH">
    <property type="taxonomic scope" value="Eukaryota"/>
</dbReference>